<evidence type="ECO:0000256" key="1">
    <source>
        <dbReference type="SAM" id="MobiDB-lite"/>
    </source>
</evidence>
<keyword evidence="4" id="KW-1185">Reference proteome</keyword>
<gene>
    <name evidence="3" type="ORF">CSX00_01840</name>
</gene>
<feature type="compositionally biased region" description="Gly residues" evidence="1">
    <location>
        <begin position="388"/>
        <end position="402"/>
    </location>
</feature>
<feature type="region of interest" description="Disordered" evidence="1">
    <location>
        <begin position="384"/>
        <end position="419"/>
    </location>
</feature>
<organism evidence="3 4">
    <name type="scientific">Pseudobutyrivibrio ruminis</name>
    <dbReference type="NCBI Taxonomy" id="46206"/>
    <lineage>
        <taxon>Bacteria</taxon>
        <taxon>Bacillati</taxon>
        <taxon>Bacillota</taxon>
        <taxon>Clostridia</taxon>
        <taxon>Lachnospirales</taxon>
        <taxon>Lachnospiraceae</taxon>
        <taxon>Pseudobutyrivibrio</taxon>
    </lineage>
</organism>
<evidence type="ECO:0000256" key="2">
    <source>
        <dbReference type="SAM" id="SignalP"/>
    </source>
</evidence>
<keyword evidence="2" id="KW-0732">Signal</keyword>
<feature type="chain" id="PRO_5013706836" evidence="2">
    <location>
        <begin position="37"/>
        <end position="592"/>
    </location>
</feature>
<feature type="signal peptide" evidence="2">
    <location>
        <begin position="1"/>
        <end position="36"/>
    </location>
</feature>
<reference evidence="3" key="1">
    <citation type="submission" date="2017-10" db="EMBL/GenBank/DDBJ databases">
        <title>Resolving the taxonomy of Roseburia spp., Eubacterium rectale and Agathobacter spp. through phylogenomic analysis.</title>
        <authorList>
            <person name="Sheridan P.O."/>
            <person name="Walker A.W."/>
            <person name="Duncan S.H."/>
            <person name="Scott K.P."/>
            <person name="Toole P.W.O."/>
            <person name="Luis P."/>
            <person name="Flint H.J."/>
        </authorList>
    </citation>
    <scope>NUCLEOTIDE SEQUENCE [LARGE SCALE GENOMIC DNA]</scope>
    <source>
        <strain evidence="3">JK10</strain>
    </source>
</reference>
<dbReference type="RefSeq" id="WP_099412655.1">
    <property type="nucleotide sequence ID" value="NZ_PDYH01000006.1"/>
</dbReference>
<feature type="region of interest" description="Disordered" evidence="1">
    <location>
        <begin position="301"/>
        <end position="326"/>
    </location>
</feature>
<feature type="compositionally biased region" description="Pro residues" evidence="1">
    <location>
        <begin position="308"/>
        <end position="322"/>
    </location>
</feature>
<proteinExistence type="predicted"/>
<evidence type="ECO:0000313" key="3">
    <source>
        <dbReference type="EMBL" id="PHU41255.1"/>
    </source>
</evidence>
<name>A0A2G3EDM2_9FIRM</name>
<sequence>MAKMKKGFLKKLGCILISASIILTGFTFFGSTTSEAEGTWEGSTYVVTDGHIELGELMGYEDTLTGVTCDGNLTIDDSALSGFNSLSTIKVNGNLNLGHSSLKGDEALSSVSCESMSGADATTFLGCTNIAFSISGGDYYIHNKGLYTGTKLIYVPSKAVSDNKYIIKEGTTVIGDYALDDTSITNLSFQNNSASSIQTIGTHEKWPTDGTHINITGAGPTSPIVEYFSHNYPNVILDGASTTYTITVNAVCDGTTFDTYTTFKTEGIELTVNAKSYDGYTISGDSSKVITADADDTISFTYTKDSPGPTPPGPEPPGPGPTPTTKYNVTVVEQAADGTVFKNETNQYEAGATISATPHDGYTAQAPTTYTVVAADNQSVTFTYTKNGSGGGTGGGGSGGGSSSESSTPAPVVKPGTVSAEAQTTNKYHITEGANQTVVAGSGPVRIVCDGPVDKFAYLLIDGNEVDKANYTMESGSTIITLTKEYVANLANGDHAVQFQYTDGYAFTTLKITGGTAATTTAGKTTTTVTYKVSSDGSISSGHTQDSTPKTADGFDNRYLLCLAIFLLGAGAILFSRQKKLEAILESQRDEY</sequence>
<evidence type="ECO:0000313" key="4">
    <source>
        <dbReference type="Proteomes" id="UP000224317"/>
    </source>
</evidence>
<dbReference type="Proteomes" id="UP000224317">
    <property type="component" value="Unassembled WGS sequence"/>
</dbReference>
<dbReference type="EMBL" id="PDYH01000006">
    <property type="protein sequence ID" value="PHU41255.1"/>
    <property type="molecule type" value="Genomic_DNA"/>
</dbReference>
<accession>A0A2G3EDM2</accession>
<dbReference type="AlphaFoldDB" id="A0A2G3EDM2"/>
<comment type="caution">
    <text evidence="3">The sequence shown here is derived from an EMBL/GenBank/DDBJ whole genome shotgun (WGS) entry which is preliminary data.</text>
</comment>
<protein>
    <submittedName>
        <fullName evidence="3">Uncharacterized protein</fullName>
    </submittedName>
</protein>